<feature type="transmembrane region" description="Helical" evidence="1">
    <location>
        <begin position="196"/>
        <end position="215"/>
    </location>
</feature>
<feature type="transmembrane region" description="Helical" evidence="1">
    <location>
        <begin position="155"/>
        <end position="176"/>
    </location>
</feature>
<sequence>MEKISQYFDEFKKNFLPYLRENLICIIIITNSFAVLVGNIFVWIIKRNNIERALVYILEFFFNSMLVITSGIITATFRTINHIMIYFFVNVTLIVYIYFIYYYLGRISSSLAFVGLHTILLILLIVSTWICREGKSLFVIINPNKEIDTKIRKIYMWYYLQLTLCHAQILAAMFSVDTYISIYRTDVNSPIDLWKCIPWPSILLCIIALIMIKGVRNESKNIMIVFYLISLTLCVYYTYNLIADSKVLTSQEKYVSGYILETTINLNLDVNSFFITIITMINSIICHKNFGKGLKDYILKDELKDFKESYKFKDDLDEYYKR</sequence>
<keyword evidence="1" id="KW-1133">Transmembrane helix</keyword>
<dbReference type="AlphaFoldDB" id="A0A915ZYW3"/>
<keyword evidence="1" id="KW-0472">Membrane</keyword>
<dbReference type="Proteomes" id="UP000684084">
    <property type="component" value="Unassembled WGS sequence"/>
</dbReference>
<reference evidence="2" key="1">
    <citation type="submission" date="2020-05" db="EMBL/GenBank/DDBJ databases">
        <authorList>
            <person name="Rincon C."/>
            <person name="Sanders R I."/>
            <person name="Robbins C."/>
            <person name="Chaturvedi A."/>
        </authorList>
    </citation>
    <scope>NUCLEOTIDE SEQUENCE</scope>
    <source>
        <strain evidence="2">CHB12</strain>
    </source>
</reference>
<accession>A0A915ZYW3</accession>
<feature type="transmembrane region" description="Helical" evidence="1">
    <location>
        <begin position="110"/>
        <end position="131"/>
    </location>
</feature>
<feature type="transmembrane region" description="Helical" evidence="1">
    <location>
        <begin position="84"/>
        <end position="104"/>
    </location>
</feature>
<dbReference type="PANTHER" id="PTHR34391:SF1">
    <property type="entry name" value="UPF0658 GOLGI APPARATUS MEMBRANE PROTEIN C1952.10C-RELATED"/>
    <property type="match status" value="1"/>
</dbReference>
<feature type="transmembrane region" description="Helical" evidence="1">
    <location>
        <begin position="21"/>
        <end position="45"/>
    </location>
</feature>
<protein>
    <submittedName>
        <fullName evidence="2">Uncharacterized protein</fullName>
    </submittedName>
</protein>
<evidence type="ECO:0000313" key="2">
    <source>
        <dbReference type="EMBL" id="CAB5392483.1"/>
    </source>
</evidence>
<dbReference type="GO" id="GO:0005794">
    <property type="term" value="C:Golgi apparatus"/>
    <property type="evidence" value="ECO:0007669"/>
    <property type="project" value="TreeGrafter"/>
</dbReference>
<name>A0A915ZYW3_9GLOM</name>
<feature type="transmembrane region" description="Helical" evidence="1">
    <location>
        <begin position="270"/>
        <end position="290"/>
    </location>
</feature>
<feature type="transmembrane region" description="Helical" evidence="1">
    <location>
        <begin position="222"/>
        <end position="239"/>
    </location>
</feature>
<dbReference type="OrthoDB" id="2350922at2759"/>
<organism evidence="2 3">
    <name type="scientific">Rhizophagus irregularis</name>
    <dbReference type="NCBI Taxonomy" id="588596"/>
    <lineage>
        <taxon>Eukaryota</taxon>
        <taxon>Fungi</taxon>
        <taxon>Fungi incertae sedis</taxon>
        <taxon>Mucoromycota</taxon>
        <taxon>Glomeromycotina</taxon>
        <taxon>Glomeromycetes</taxon>
        <taxon>Glomerales</taxon>
        <taxon>Glomeraceae</taxon>
        <taxon>Rhizophagus</taxon>
    </lineage>
</organism>
<evidence type="ECO:0000256" key="1">
    <source>
        <dbReference type="SAM" id="Phobius"/>
    </source>
</evidence>
<keyword evidence="1" id="KW-0812">Transmembrane</keyword>
<dbReference type="EMBL" id="CAGKOT010000077">
    <property type="protein sequence ID" value="CAB5392483.1"/>
    <property type="molecule type" value="Genomic_DNA"/>
</dbReference>
<dbReference type="InterPro" id="IPR040410">
    <property type="entry name" value="UPF0658_Golgi"/>
</dbReference>
<comment type="caution">
    <text evidence="2">The sequence shown here is derived from an EMBL/GenBank/DDBJ whole genome shotgun (WGS) entry which is preliminary data.</text>
</comment>
<dbReference type="VEuPathDB" id="FungiDB:RhiirFUN_016820"/>
<dbReference type="PANTHER" id="PTHR34391">
    <property type="entry name" value="UPF0658 GOLGI APPARATUS MEMBRANE PROTEIN C1952.10C-RELATED"/>
    <property type="match status" value="1"/>
</dbReference>
<proteinExistence type="predicted"/>
<gene>
    <name evidence="2" type="ORF">CHRIB12_LOCUS22420</name>
</gene>
<evidence type="ECO:0000313" key="3">
    <source>
        <dbReference type="Proteomes" id="UP000684084"/>
    </source>
</evidence>
<feature type="transmembrane region" description="Helical" evidence="1">
    <location>
        <begin position="57"/>
        <end position="77"/>
    </location>
</feature>